<accession>A0A7M3MFM2</accession>
<evidence type="ECO:0000313" key="5">
    <source>
        <dbReference type="Proteomes" id="UP000448292"/>
    </source>
</evidence>
<keyword evidence="2" id="KW-1133">Transmembrane helix</keyword>
<dbReference type="OrthoDB" id="9788513at2"/>
<protein>
    <submittedName>
        <fullName evidence="4">Cytochrome C</fullName>
    </submittedName>
</protein>
<dbReference type="InterPro" id="IPR051829">
    <property type="entry name" value="Multiheme_Cytochr_ET"/>
</dbReference>
<keyword evidence="2" id="KW-0472">Membrane</keyword>
<dbReference type="InterPro" id="IPR036280">
    <property type="entry name" value="Multihaem_cyt_sf"/>
</dbReference>
<keyword evidence="1 3" id="KW-0732">Signal</keyword>
<feature type="chain" id="PRO_5029470014" evidence="3">
    <location>
        <begin position="29"/>
        <end position="548"/>
    </location>
</feature>
<dbReference type="AlphaFoldDB" id="A0A7M3MFM2"/>
<feature type="transmembrane region" description="Helical" evidence="2">
    <location>
        <begin position="520"/>
        <end position="542"/>
    </location>
</feature>
<dbReference type="NCBIfam" id="TIGR04315">
    <property type="entry name" value="octaheme_Shew"/>
    <property type="match status" value="1"/>
</dbReference>
<dbReference type="SUPFAM" id="SSF48695">
    <property type="entry name" value="Multiheme cytochromes"/>
    <property type="match status" value="1"/>
</dbReference>
<dbReference type="PANTHER" id="PTHR35038">
    <property type="entry name" value="DISSIMILATORY SULFITE REDUCTASE SIRA"/>
    <property type="match status" value="1"/>
</dbReference>
<comment type="caution">
    <text evidence="4">The sequence shown here is derived from an EMBL/GenBank/DDBJ whole genome shotgun (WGS) entry which is preliminary data.</text>
</comment>
<dbReference type="InterPro" id="IPR024673">
    <property type="entry name" value="Octahem_Cyt_c"/>
</dbReference>
<feature type="signal peptide" evidence="3">
    <location>
        <begin position="1"/>
        <end position="28"/>
    </location>
</feature>
<evidence type="ECO:0000256" key="2">
    <source>
        <dbReference type="SAM" id="Phobius"/>
    </source>
</evidence>
<dbReference type="Proteomes" id="UP000448292">
    <property type="component" value="Unassembled WGS sequence"/>
</dbReference>
<gene>
    <name evidence="4" type="ORF">DPQ33_07360</name>
</gene>
<evidence type="ECO:0000256" key="3">
    <source>
        <dbReference type="SAM" id="SignalP"/>
    </source>
</evidence>
<organism evidence="4 5">
    <name type="scientific">Oceanidesulfovibrio indonesiensis</name>
    <dbReference type="NCBI Taxonomy" id="54767"/>
    <lineage>
        <taxon>Bacteria</taxon>
        <taxon>Pseudomonadati</taxon>
        <taxon>Thermodesulfobacteriota</taxon>
        <taxon>Desulfovibrionia</taxon>
        <taxon>Desulfovibrionales</taxon>
        <taxon>Desulfovibrionaceae</taxon>
        <taxon>Oceanidesulfovibrio</taxon>
    </lineage>
</organism>
<dbReference type="PIRSF" id="PIRSF039014">
    <property type="entry name" value="OTR_cyc"/>
    <property type="match status" value="1"/>
</dbReference>
<dbReference type="Gene3D" id="1.10.1130.10">
    <property type="entry name" value="Flavocytochrome C3, Chain A"/>
    <property type="match status" value="1"/>
</dbReference>
<name>A0A7M3MFM2_9BACT</name>
<reference evidence="4 5" key="1">
    <citation type="submission" date="2018-06" db="EMBL/GenBank/DDBJ databases">
        <title>Complete genome of Desulfovibrio indonesiensis P37SLT.</title>
        <authorList>
            <person name="Crispim J.S."/>
            <person name="Vidigal P.M.P."/>
            <person name="Silva L.C.F."/>
            <person name="Laguardia C.N."/>
            <person name="Araujo L.C."/>
            <person name="Dias R.S."/>
            <person name="Sousa M.P."/>
            <person name="Paula S.O."/>
            <person name="Silva C."/>
        </authorList>
    </citation>
    <scope>NUCLEOTIDE SEQUENCE [LARGE SCALE GENOMIC DNA]</scope>
    <source>
        <strain evidence="4 5">P37SLT</strain>
    </source>
</reference>
<dbReference type="Pfam" id="PF11783">
    <property type="entry name" value="Cytochrome_cB"/>
    <property type="match status" value="1"/>
</dbReference>
<dbReference type="RefSeq" id="WP_144302573.1">
    <property type="nucleotide sequence ID" value="NZ_QMIE01000005.1"/>
</dbReference>
<proteinExistence type="predicted"/>
<evidence type="ECO:0000313" key="4">
    <source>
        <dbReference type="EMBL" id="TVM17920.1"/>
    </source>
</evidence>
<evidence type="ECO:0000256" key="1">
    <source>
        <dbReference type="ARBA" id="ARBA00022729"/>
    </source>
</evidence>
<keyword evidence="2" id="KW-0812">Transmembrane</keyword>
<dbReference type="EMBL" id="QMIE01000005">
    <property type="protein sequence ID" value="TVM17920.1"/>
    <property type="molecule type" value="Genomic_DNA"/>
</dbReference>
<keyword evidence="5" id="KW-1185">Reference proteome</keyword>
<sequence length="548" mass="61178">MKRNRSASIWTILALVALSFMCVWPVVAATQQEQPQKTYGADEARARTQQPARWVTTDHSKHEALQGNFTSGPEVTTACLSCHNEAAKQVHQTIHWTWLCPHDEKQEMGKYGLTLNNFCVAVPSNEPRCTSCHIGYGFKDASFDFSDPTKVDCLVCHEQTGTYEKHPAGAGNPVSEPTVFPGDGKEYLPPDWNKVAQSVGRPSRKNCGDCHFMGGGGDAVKHGDLDSSLYNPPKELDVHMAADGANFSCVRCHTTEAHQIAGRCYKNPAHVERKSLIDDDQVTRIACESCHTATPHKPGVKANDHTDKVSCQACHIPTMARAEPTKMWWDWSTAGKKKDGKPYAEEGPYGKSVYDTKKGDFVWEKNVVPEYRWFNGTMLYVTLNDEIDPTEVVELNWPVGGYDDTRSRIYPFKMHRGKQPYDSGLNRMVIPHLFGKDETAYWANYDWGKAIAAGQKAKNLEYSGEYDFVETAYYYPTTHMVAPQENRLECESCHSSDGRLAKLAGFYVPGRDHFAMIDTLGYAAAILALLAVIGHGLVRYVACKRRSS</sequence>